<dbReference type="EMBL" id="PJMY01000003">
    <property type="protein sequence ID" value="PKV97535.1"/>
    <property type="molecule type" value="Genomic_DNA"/>
</dbReference>
<dbReference type="RefSeq" id="WP_101440243.1">
    <property type="nucleotide sequence ID" value="NZ_PJMY01000003.1"/>
</dbReference>
<sequence>METLLGIYLNDQLAMGLAWRELARRAARNNRGTEFEVPLREVASAIAQDLETFRGIMRAVPVRANPVKTGFAFAAERLGRFKPNGRIASYSPLSRFWELEALAMGIESKKILWTTLRDQANLGKRLAAVDFDGLLARADRQRSLLEPARARAGEEAFARR</sequence>
<comment type="caution">
    <text evidence="1">The sequence shown here is derived from an EMBL/GenBank/DDBJ whole genome shotgun (WGS) entry which is preliminary data.</text>
</comment>
<reference evidence="1 2" key="1">
    <citation type="submission" date="2017-12" db="EMBL/GenBank/DDBJ databases">
        <title>Sequencing the genomes of 1000 Actinobacteria strains.</title>
        <authorList>
            <person name="Klenk H.-P."/>
        </authorList>
    </citation>
    <scope>NUCLEOTIDE SEQUENCE [LARGE SCALE GENOMIC DNA]</scope>
    <source>
        <strain evidence="1 2">DSM 45165</strain>
    </source>
</reference>
<proteinExistence type="predicted"/>
<protein>
    <submittedName>
        <fullName evidence="1">Uncharacterized protein</fullName>
    </submittedName>
</protein>
<organism evidence="1 2">
    <name type="scientific">Amycolatopsis echigonensis</name>
    <dbReference type="NCBI Taxonomy" id="2576905"/>
    <lineage>
        <taxon>Bacteria</taxon>
        <taxon>Bacillati</taxon>
        <taxon>Actinomycetota</taxon>
        <taxon>Actinomycetes</taxon>
        <taxon>Pseudonocardiales</taxon>
        <taxon>Pseudonocardiaceae</taxon>
        <taxon>Amycolatopsis</taxon>
    </lineage>
</organism>
<evidence type="ECO:0000313" key="1">
    <source>
        <dbReference type="EMBL" id="PKV97535.1"/>
    </source>
</evidence>
<evidence type="ECO:0000313" key="2">
    <source>
        <dbReference type="Proteomes" id="UP000233750"/>
    </source>
</evidence>
<dbReference type="Proteomes" id="UP000233750">
    <property type="component" value="Unassembled WGS sequence"/>
</dbReference>
<dbReference type="OrthoDB" id="5504890at2"/>
<gene>
    <name evidence="1" type="ORF">ATK30_8518</name>
</gene>
<keyword evidence="2" id="KW-1185">Reference proteome</keyword>
<dbReference type="AlphaFoldDB" id="A0A2N3WUK4"/>
<accession>A0A2N3WUK4</accession>
<name>A0A2N3WUK4_9PSEU</name>